<dbReference type="GO" id="GO:0051213">
    <property type="term" value="F:dioxygenase activity"/>
    <property type="evidence" value="ECO:0007669"/>
    <property type="project" value="UniProtKB-KW"/>
</dbReference>
<dbReference type="AlphaFoldDB" id="A0A2N5Y348"/>
<comment type="caution">
    <text evidence="10">The sequence shown here is derived from an EMBL/GenBank/DDBJ whole genome shotgun (WGS) entry which is preliminary data.</text>
</comment>
<evidence type="ECO:0000256" key="4">
    <source>
        <dbReference type="ARBA" id="ARBA00022797"/>
    </source>
</evidence>
<dbReference type="InterPro" id="IPR029068">
    <property type="entry name" value="Glyas_Bleomycin-R_OHBP_Dase"/>
</dbReference>
<accession>A0A2N5Y348</accession>
<protein>
    <submittedName>
        <fullName evidence="10">Bleomycin resistance protein</fullName>
    </submittedName>
</protein>
<keyword evidence="4 8" id="KW-0058">Aromatic hydrocarbons catabolism</keyword>
<dbReference type="GO" id="GO:0008198">
    <property type="term" value="F:ferrous iron binding"/>
    <property type="evidence" value="ECO:0007669"/>
    <property type="project" value="InterPro"/>
</dbReference>
<evidence type="ECO:0000256" key="2">
    <source>
        <dbReference type="ARBA" id="ARBA00008784"/>
    </source>
</evidence>
<proteinExistence type="inferred from homology"/>
<evidence type="ECO:0000256" key="8">
    <source>
        <dbReference type="RuleBase" id="RU000683"/>
    </source>
</evidence>
<evidence type="ECO:0000313" key="10">
    <source>
        <dbReference type="EMBL" id="PLW82797.1"/>
    </source>
</evidence>
<comment type="similarity">
    <text evidence="2 8">Belongs to the extradiol ring-cleavage dioxygenase family.</text>
</comment>
<evidence type="ECO:0000256" key="1">
    <source>
        <dbReference type="ARBA" id="ARBA00001954"/>
    </source>
</evidence>
<organism evidence="10 11">
    <name type="scientific">Kineobactrum sediminis</name>
    <dbReference type="NCBI Taxonomy" id="1905677"/>
    <lineage>
        <taxon>Bacteria</taxon>
        <taxon>Pseudomonadati</taxon>
        <taxon>Pseudomonadota</taxon>
        <taxon>Gammaproteobacteria</taxon>
        <taxon>Cellvibrionales</taxon>
        <taxon>Halieaceae</taxon>
        <taxon>Kineobactrum</taxon>
    </lineage>
</organism>
<gene>
    <name evidence="10" type="ORF">CWI75_09525</name>
</gene>
<dbReference type="EMBL" id="PKLZ01000007">
    <property type="protein sequence ID" value="PLW82797.1"/>
    <property type="molecule type" value="Genomic_DNA"/>
</dbReference>
<evidence type="ECO:0000256" key="7">
    <source>
        <dbReference type="ARBA" id="ARBA00023004"/>
    </source>
</evidence>
<keyword evidence="6 8" id="KW-0560">Oxidoreductase</keyword>
<dbReference type="SUPFAM" id="SSF54593">
    <property type="entry name" value="Glyoxalase/Bleomycin resistance protein/Dihydroxybiphenyl dioxygenase"/>
    <property type="match status" value="2"/>
</dbReference>
<name>A0A2N5Y348_9GAMM</name>
<feature type="domain" description="VOC" evidence="9">
    <location>
        <begin position="5"/>
        <end position="121"/>
    </location>
</feature>
<dbReference type="RefSeq" id="WP_101521263.1">
    <property type="nucleotide sequence ID" value="NZ_PKLZ01000007.1"/>
</dbReference>
<dbReference type="InterPro" id="IPR004360">
    <property type="entry name" value="Glyas_Fos-R_dOase_dom"/>
</dbReference>
<dbReference type="InterPro" id="IPR037523">
    <property type="entry name" value="VOC_core"/>
</dbReference>
<evidence type="ECO:0000259" key="9">
    <source>
        <dbReference type="PROSITE" id="PS51819"/>
    </source>
</evidence>
<dbReference type="PROSITE" id="PS51819">
    <property type="entry name" value="VOC"/>
    <property type="match status" value="2"/>
</dbReference>
<evidence type="ECO:0000256" key="5">
    <source>
        <dbReference type="ARBA" id="ARBA00022964"/>
    </source>
</evidence>
<evidence type="ECO:0000256" key="3">
    <source>
        <dbReference type="ARBA" id="ARBA00022723"/>
    </source>
</evidence>
<reference evidence="11" key="1">
    <citation type="submission" date="2017-11" db="EMBL/GenBank/DDBJ databases">
        <title>The draft genome sequence of Chromatocurvus sp. F02.</title>
        <authorList>
            <person name="Du Z.-J."/>
            <person name="Chang Y.-Q."/>
        </authorList>
    </citation>
    <scope>NUCLEOTIDE SEQUENCE [LARGE SCALE GENOMIC DNA]</scope>
    <source>
        <strain evidence="11">F02</strain>
    </source>
</reference>
<dbReference type="Proteomes" id="UP000234845">
    <property type="component" value="Unassembled WGS sequence"/>
</dbReference>
<sequence>MSIATIGYLRIASTDIPAWMSFGTDILGLMDAKREDSLGARFLRMDDHPFRFMLEPGAEDGLLACGLECRSKTDWLALCERLREAGYTLEEGDSDAAARRCVTGFVSLQDPCGNNLELFYGRRLDYTPLISPAGVRRFITGDEYGGDLGFGHAVLPAPDSDAAAAFYIDLLGMGVSDLLYPPMPEGAPETSILFLHADNPRQHSLALYNHPYPGGVVHVMVEVETLDEVGRALDRARAAGHTILASMGRHVNDNMCSFYVLAPGGIAIEYGYDGLLVDWSTYTPTVSTVGDLWGHEYQFPGS</sequence>
<dbReference type="Pfam" id="PF22632">
    <property type="entry name" value="BphC_D1"/>
    <property type="match status" value="1"/>
</dbReference>
<dbReference type="Gene3D" id="3.10.180.10">
    <property type="entry name" value="2,3-Dihydroxybiphenyl 1,2-Dioxygenase, domain 1"/>
    <property type="match status" value="2"/>
</dbReference>
<keyword evidence="7 8" id="KW-0408">Iron</keyword>
<dbReference type="PROSITE" id="PS00082">
    <property type="entry name" value="EXTRADIOL_DIOXYGENAS"/>
    <property type="match status" value="1"/>
</dbReference>
<evidence type="ECO:0000313" key="11">
    <source>
        <dbReference type="Proteomes" id="UP000234845"/>
    </source>
</evidence>
<dbReference type="OrthoDB" id="9803142at2"/>
<keyword evidence="11" id="KW-1185">Reference proteome</keyword>
<dbReference type="CDD" id="cd07252">
    <property type="entry name" value="BphC1-RGP6_N_like"/>
    <property type="match status" value="1"/>
</dbReference>
<comment type="cofactor">
    <cofactor evidence="1 8">
        <name>Fe(2+)</name>
        <dbReference type="ChEBI" id="CHEBI:29033"/>
    </cofactor>
</comment>
<keyword evidence="5 8" id="KW-0223">Dioxygenase</keyword>
<feature type="domain" description="VOC" evidence="9">
    <location>
        <begin position="149"/>
        <end position="273"/>
    </location>
</feature>
<dbReference type="InterPro" id="IPR000486">
    <property type="entry name" value="Xdiol_ring_cleave_dOase_1/2"/>
</dbReference>
<keyword evidence="3" id="KW-0479">Metal-binding</keyword>
<evidence type="ECO:0000256" key="6">
    <source>
        <dbReference type="ARBA" id="ARBA00023002"/>
    </source>
</evidence>
<dbReference type="Pfam" id="PF00903">
    <property type="entry name" value="Glyoxalase"/>
    <property type="match status" value="1"/>
</dbReference>